<keyword evidence="1" id="KW-0472">Membrane</keyword>
<evidence type="ECO:0000256" key="1">
    <source>
        <dbReference type="SAM" id="Phobius"/>
    </source>
</evidence>
<dbReference type="Proteomes" id="UP000321598">
    <property type="component" value="Unassembled WGS sequence"/>
</dbReference>
<evidence type="ECO:0000313" key="3">
    <source>
        <dbReference type="EMBL" id="GEP99420.1"/>
    </source>
</evidence>
<gene>
    <name evidence="4" type="primary">yycI</name>
    <name evidence="4" type="ORF">NCTC12413_00029</name>
    <name evidence="3" type="ORF">SAR03_04580</name>
</gene>
<feature type="transmembrane region" description="Helical" evidence="1">
    <location>
        <begin position="9"/>
        <end position="26"/>
    </location>
</feature>
<reference evidence="4 5" key="1">
    <citation type="submission" date="2018-06" db="EMBL/GenBank/DDBJ databases">
        <authorList>
            <consortium name="Pathogen Informatics"/>
            <person name="Doyle S."/>
        </authorList>
    </citation>
    <scope>NUCLEOTIDE SEQUENCE [LARGE SCALE GENOMIC DNA]</scope>
    <source>
        <strain evidence="4 5">NCTC12413</strain>
    </source>
</reference>
<organism evidence="4 5">
    <name type="scientific">Staphylococcus arlettae</name>
    <dbReference type="NCBI Taxonomy" id="29378"/>
    <lineage>
        <taxon>Bacteria</taxon>
        <taxon>Bacillati</taxon>
        <taxon>Bacillota</taxon>
        <taxon>Bacilli</taxon>
        <taxon>Bacillales</taxon>
        <taxon>Staphylococcaceae</taxon>
        <taxon>Staphylococcus</taxon>
    </lineage>
</organism>
<dbReference type="RefSeq" id="WP_002510633.1">
    <property type="nucleotide sequence ID" value="NZ_BKAV01000002.1"/>
</dbReference>
<evidence type="ECO:0000313" key="4">
    <source>
        <dbReference type="EMBL" id="SUJ06029.1"/>
    </source>
</evidence>
<dbReference type="STRING" id="1212545.SARL_09597"/>
<proteinExistence type="predicted"/>
<dbReference type="Proteomes" id="UP000254956">
    <property type="component" value="Unassembled WGS sequence"/>
</dbReference>
<feature type="domain" description="Regulatory protein YycH-like" evidence="2">
    <location>
        <begin position="34"/>
        <end position="253"/>
    </location>
</feature>
<evidence type="ECO:0000313" key="5">
    <source>
        <dbReference type="Proteomes" id="UP000254956"/>
    </source>
</evidence>
<keyword evidence="6" id="KW-1185">Reference proteome</keyword>
<dbReference type="EMBL" id="BKAV01000002">
    <property type="protein sequence ID" value="GEP99420.1"/>
    <property type="molecule type" value="Genomic_DNA"/>
</dbReference>
<evidence type="ECO:0000259" key="2">
    <source>
        <dbReference type="Pfam" id="PF09648"/>
    </source>
</evidence>
<dbReference type="InterPro" id="IPR018604">
    <property type="entry name" value="YycI-like"/>
</dbReference>
<name>A0A380BU67_9STAP</name>
<dbReference type="Pfam" id="PF09648">
    <property type="entry name" value="YycI"/>
    <property type="match status" value="1"/>
</dbReference>
<protein>
    <submittedName>
        <fullName evidence="4">YycH family protein</fullName>
    </submittedName>
</protein>
<dbReference type="GO" id="GO:0016020">
    <property type="term" value="C:membrane"/>
    <property type="evidence" value="ECO:0007669"/>
    <property type="project" value="InterPro"/>
</dbReference>
<dbReference type="AlphaFoldDB" id="A0A380BU67"/>
<dbReference type="EMBL" id="UGZE01000001">
    <property type="protein sequence ID" value="SUJ06029.1"/>
    <property type="molecule type" value="Genomic_DNA"/>
</dbReference>
<accession>A0A380BU67</accession>
<evidence type="ECO:0000313" key="6">
    <source>
        <dbReference type="Proteomes" id="UP000321598"/>
    </source>
</evidence>
<keyword evidence="1" id="KW-0812">Transmembrane</keyword>
<dbReference type="Gene3D" id="2.40.128.690">
    <property type="entry name" value="YycH protein, domain 3-like"/>
    <property type="match status" value="1"/>
</dbReference>
<sequence>MNWKRAKTLFIIVFILVNISLIVIYIDKVNKSHINESKDENKVDFKQEEITIPQHLQSVDGVKMQLLTARSKDFSSYAKDKDDVSAESSGRVAKGDMKDAISIKNNAFTDLKKFIVDDVYKGTQYQMSDVSNDKVTFEQTYQSFPIMNNNKAQLTFNINDDEEATDYRQTAMQTIEPSKGENNSKKQVISARSAIEALYYNRYLKQDDEVTKLRLGYYTVVKEPNVQVLEGNWEIKVKHAGEDKVKTYYVEAVSKSPKIIEES</sequence>
<reference evidence="3 6" key="2">
    <citation type="submission" date="2019-07" db="EMBL/GenBank/DDBJ databases">
        <title>Whole genome shotgun sequence of Staphylococcus arlettae NBRC 109765.</title>
        <authorList>
            <person name="Hosoyama A."/>
            <person name="Uohara A."/>
            <person name="Ohji S."/>
            <person name="Ichikawa N."/>
        </authorList>
    </citation>
    <scope>NUCLEOTIDE SEQUENCE [LARGE SCALE GENOMIC DNA]</scope>
    <source>
        <strain evidence="3 6">NBRC 109765</strain>
    </source>
</reference>
<dbReference type="OrthoDB" id="2388036at2"/>
<keyword evidence="1" id="KW-1133">Transmembrane helix</keyword>